<dbReference type="Proteomes" id="UP000677152">
    <property type="component" value="Chromosome"/>
</dbReference>
<reference evidence="1" key="1">
    <citation type="submission" date="2021-04" db="EMBL/GenBank/DDBJ databases">
        <title>Genomic sequence of Actinosynnema pretiosum subsp. pretiosum ATCC 31280 (C-14919).</title>
        <authorList>
            <person name="Bai L."/>
            <person name="Wang X."/>
            <person name="Xiao Y."/>
        </authorList>
    </citation>
    <scope>NUCLEOTIDE SEQUENCE</scope>
    <source>
        <strain evidence="1">ATCC 31280</strain>
    </source>
</reference>
<evidence type="ECO:0000313" key="1">
    <source>
        <dbReference type="EMBL" id="QUF04284.1"/>
    </source>
</evidence>
<protein>
    <submittedName>
        <fullName evidence="1">Uncharacterized protein</fullName>
    </submittedName>
</protein>
<dbReference type="AlphaFoldDB" id="A0AA45L653"/>
<evidence type="ECO:0000313" key="2">
    <source>
        <dbReference type="Proteomes" id="UP000677152"/>
    </source>
</evidence>
<gene>
    <name evidence="1" type="ORF">KCV87_34065</name>
</gene>
<dbReference type="EMBL" id="CP073249">
    <property type="protein sequence ID" value="QUF04284.1"/>
    <property type="molecule type" value="Genomic_DNA"/>
</dbReference>
<accession>A0AA45L653</accession>
<sequence>MRGDVGGIEIGGNATGAVFQGDNNTIGDVHANSAPAPERVRDVRGLLAEARAEVESAPEGAPGREAALAALEDLDEELAEAEPDRGAVVKQARRLSRRVTAGLVGAAAVAGLVERVVELFG</sequence>
<name>A0AA45L653_9PSEU</name>
<proteinExistence type="predicted"/>
<organism evidence="1 2">
    <name type="scientific">Actinosynnema pretiosum subsp. pretiosum</name>
    <dbReference type="NCBI Taxonomy" id="103721"/>
    <lineage>
        <taxon>Bacteria</taxon>
        <taxon>Bacillati</taxon>
        <taxon>Actinomycetota</taxon>
        <taxon>Actinomycetes</taxon>
        <taxon>Pseudonocardiales</taxon>
        <taxon>Pseudonocardiaceae</taxon>
        <taxon>Actinosynnema</taxon>
    </lineage>
</organism>